<keyword evidence="2" id="KW-0456">Lyase</keyword>
<dbReference type="EMBL" id="BMRG01000004">
    <property type="protein sequence ID" value="GGP54067.1"/>
    <property type="molecule type" value="Genomic_DNA"/>
</dbReference>
<dbReference type="GO" id="GO:0016829">
    <property type="term" value="F:lyase activity"/>
    <property type="evidence" value="ECO:0007669"/>
    <property type="project" value="UniProtKB-KW"/>
</dbReference>
<dbReference type="Proteomes" id="UP000639606">
    <property type="component" value="Unassembled WGS sequence"/>
</dbReference>
<keyword evidence="3" id="KW-1185">Reference proteome</keyword>
<dbReference type="InterPro" id="IPR029069">
    <property type="entry name" value="HotDog_dom_sf"/>
</dbReference>
<feature type="domain" description="Thioesterase" evidence="1">
    <location>
        <begin position="51"/>
        <end position="92"/>
    </location>
</feature>
<dbReference type="InterPro" id="IPR006683">
    <property type="entry name" value="Thioestr_dom"/>
</dbReference>
<dbReference type="RefSeq" id="WP_189223647.1">
    <property type="nucleotide sequence ID" value="NZ_BMRG01000004.1"/>
</dbReference>
<proteinExistence type="predicted"/>
<comment type="caution">
    <text evidence="2">The sequence shown here is derived from an EMBL/GenBank/DDBJ whole genome shotgun (WGS) entry which is preliminary data.</text>
</comment>
<dbReference type="Pfam" id="PF03061">
    <property type="entry name" value="4HBT"/>
    <property type="match status" value="1"/>
</dbReference>
<dbReference type="SUPFAM" id="SSF54637">
    <property type="entry name" value="Thioesterase/thiol ester dehydrase-isomerase"/>
    <property type="match status" value="1"/>
</dbReference>
<sequence>MSLYEGFSVTHRRYVPRSHAHYGGDLVDGAYGLGLFGDVATELLIHTDADEGLFAGYSSVEFVAPIQAGDVIEATATLVRIGNRSREIEFEARVVCRSAPLRGPSAADVLDPPLVVTRARGTVVAPKAAD</sequence>
<dbReference type="CDD" id="cd03440">
    <property type="entry name" value="hot_dog"/>
    <property type="match status" value="1"/>
</dbReference>
<accession>A0A918ALU3</accession>
<dbReference type="AlphaFoldDB" id="A0A918ALU3"/>
<evidence type="ECO:0000259" key="1">
    <source>
        <dbReference type="Pfam" id="PF03061"/>
    </source>
</evidence>
<protein>
    <submittedName>
        <fullName evidence="2">3-aminobutyryl-CoA ammonia lyase</fullName>
    </submittedName>
</protein>
<name>A0A918ALU3_9PSEU</name>
<reference evidence="2" key="1">
    <citation type="journal article" date="2014" name="Int. J. Syst. Evol. Microbiol.">
        <title>Complete genome sequence of Corynebacterium casei LMG S-19264T (=DSM 44701T), isolated from a smear-ripened cheese.</title>
        <authorList>
            <consortium name="US DOE Joint Genome Institute (JGI-PGF)"/>
            <person name="Walter F."/>
            <person name="Albersmeier A."/>
            <person name="Kalinowski J."/>
            <person name="Ruckert C."/>
        </authorList>
    </citation>
    <scope>NUCLEOTIDE SEQUENCE</scope>
    <source>
        <strain evidence="2">JCM 3313</strain>
    </source>
</reference>
<evidence type="ECO:0000313" key="2">
    <source>
        <dbReference type="EMBL" id="GGP54067.1"/>
    </source>
</evidence>
<reference evidence="2" key="2">
    <citation type="submission" date="2020-09" db="EMBL/GenBank/DDBJ databases">
        <authorList>
            <person name="Sun Q."/>
            <person name="Ohkuma M."/>
        </authorList>
    </citation>
    <scope>NUCLEOTIDE SEQUENCE</scope>
    <source>
        <strain evidence="2">JCM 3313</strain>
    </source>
</reference>
<evidence type="ECO:0000313" key="3">
    <source>
        <dbReference type="Proteomes" id="UP000639606"/>
    </source>
</evidence>
<gene>
    <name evidence="2" type="primary">kal</name>
    <name evidence="2" type="ORF">GCM10010185_28070</name>
</gene>
<organism evidence="2 3">
    <name type="scientific">Saccharothrix coeruleofusca</name>
    <dbReference type="NCBI Taxonomy" id="33919"/>
    <lineage>
        <taxon>Bacteria</taxon>
        <taxon>Bacillati</taxon>
        <taxon>Actinomycetota</taxon>
        <taxon>Actinomycetes</taxon>
        <taxon>Pseudonocardiales</taxon>
        <taxon>Pseudonocardiaceae</taxon>
        <taxon>Saccharothrix</taxon>
    </lineage>
</organism>
<dbReference type="Gene3D" id="3.10.129.10">
    <property type="entry name" value="Hotdog Thioesterase"/>
    <property type="match status" value="1"/>
</dbReference>